<feature type="non-terminal residue" evidence="2">
    <location>
        <position position="1"/>
    </location>
</feature>
<reference evidence="2" key="1">
    <citation type="journal article" date="2019" name="Sci. Rep.">
        <title>Draft genome of Tanacetum cinerariifolium, the natural source of mosquito coil.</title>
        <authorList>
            <person name="Yamashiro T."/>
            <person name="Shiraishi A."/>
            <person name="Satake H."/>
            <person name="Nakayama K."/>
        </authorList>
    </citation>
    <scope>NUCLEOTIDE SEQUENCE</scope>
</reference>
<proteinExistence type="predicted"/>
<comment type="caution">
    <text evidence="2">The sequence shown here is derived from an EMBL/GenBank/DDBJ whole genome shotgun (WGS) entry which is preliminary data.</text>
</comment>
<evidence type="ECO:0000256" key="1">
    <source>
        <dbReference type="SAM" id="MobiDB-lite"/>
    </source>
</evidence>
<dbReference type="AlphaFoldDB" id="A0A699SEV4"/>
<organism evidence="2">
    <name type="scientific">Tanacetum cinerariifolium</name>
    <name type="common">Dalmatian daisy</name>
    <name type="synonym">Chrysanthemum cinerariifolium</name>
    <dbReference type="NCBI Taxonomy" id="118510"/>
    <lineage>
        <taxon>Eukaryota</taxon>
        <taxon>Viridiplantae</taxon>
        <taxon>Streptophyta</taxon>
        <taxon>Embryophyta</taxon>
        <taxon>Tracheophyta</taxon>
        <taxon>Spermatophyta</taxon>
        <taxon>Magnoliopsida</taxon>
        <taxon>eudicotyledons</taxon>
        <taxon>Gunneridae</taxon>
        <taxon>Pentapetalae</taxon>
        <taxon>asterids</taxon>
        <taxon>campanulids</taxon>
        <taxon>Asterales</taxon>
        <taxon>Asteraceae</taxon>
        <taxon>Asteroideae</taxon>
        <taxon>Anthemideae</taxon>
        <taxon>Anthemidinae</taxon>
        <taxon>Tanacetum</taxon>
    </lineage>
</organism>
<evidence type="ECO:0000313" key="2">
    <source>
        <dbReference type="EMBL" id="GFC96154.1"/>
    </source>
</evidence>
<accession>A0A699SEV4</accession>
<name>A0A699SEV4_TANCI</name>
<gene>
    <name evidence="2" type="ORF">Tci_868124</name>
</gene>
<protein>
    <submittedName>
        <fullName evidence="2">Uncharacterized protein</fullName>
    </submittedName>
</protein>
<feature type="region of interest" description="Disordered" evidence="1">
    <location>
        <begin position="1"/>
        <end position="22"/>
    </location>
</feature>
<sequence length="112" mass="12308">QFEEGLEGNQRRHAGDLPAGGTVQHPIDFAQLRNPVVRQVQLLDAVEVFLTGAAFDHLQLAGDQRIPHRMFGVGVIDKPDGIRFTGDVLRAHAALLNGLLLSGARRGAYRYR</sequence>
<dbReference type="EMBL" id="BKCJ011158520">
    <property type="protein sequence ID" value="GFC96154.1"/>
    <property type="molecule type" value="Genomic_DNA"/>
</dbReference>